<dbReference type="Pfam" id="PF10008">
    <property type="entry name" value="DUF2251"/>
    <property type="match status" value="1"/>
</dbReference>
<evidence type="ECO:0000313" key="1">
    <source>
        <dbReference type="EMBL" id="SMB83290.1"/>
    </source>
</evidence>
<keyword evidence="2" id="KW-1185">Reference proteome</keyword>
<evidence type="ECO:0008006" key="3">
    <source>
        <dbReference type="Google" id="ProtNLM"/>
    </source>
</evidence>
<dbReference type="AlphaFoldDB" id="A0A1W1UQF0"/>
<dbReference type="InterPro" id="IPR014449">
    <property type="entry name" value="UCP007050_HI0931"/>
</dbReference>
<protein>
    <recommendedName>
        <fullName evidence="3">DUF2251 domain-containing protein</fullName>
    </recommendedName>
</protein>
<dbReference type="STRING" id="1122938.SAMN05660772_02256"/>
<dbReference type="PIRSF" id="PIRSF007050">
    <property type="entry name" value="UPC007050"/>
    <property type="match status" value="1"/>
</dbReference>
<dbReference type="RefSeq" id="WP_084256724.1">
    <property type="nucleotide sequence ID" value="NZ_FWWV01000012.1"/>
</dbReference>
<dbReference type="Proteomes" id="UP000192408">
    <property type="component" value="Unassembled WGS sequence"/>
</dbReference>
<name>A0A1W1UQF0_9PAST</name>
<dbReference type="EMBL" id="FWWV01000012">
    <property type="protein sequence ID" value="SMB83290.1"/>
    <property type="molecule type" value="Genomic_DNA"/>
</dbReference>
<evidence type="ECO:0000313" key="2">
    <source>
        <dbReference type="Proteomes" id="UP000192408"/>
    </source>
</evidence>
<organism evidence="1 2">
    <name type="scientific">Pasteurella testudinis DSM 23072</name>
    <dbReference type="NCBI Taxonomy" id="1122938"/>
    <lineage>
        <taxon>Bacteria</taxon>
        <taxon>Pseudomonadati</taxon>
        <taxon>Pseudomonadota</taxon>
        <taxon>Gammaproteobacteria</taxon>
        <taxon>Pasteurellales</taxon>
        <taxon>Pasteurellaceae</taxon>
        <taxon>Pasteurella</taxon>
    </lineage>
</organism>
<sequence>MFYLTLEDQLFIGQEKQLGSPSTRNDYLSVVFEDDGETGYFYALDTRQQHMPIVDSLHIYNTSAVNEKETARSLQICWSEDGNFALLLINDYPHAAFDFVKLIAYNHSKFPEPDFGSLWSRKEITDDLVKQWLSA</sequence>
<accession>A0A1W1UQF0</accession>
<gene>
    <name evidence="1" type="ORF">SAMN05660772_02256</name>
</gene>
<reference evidence="2" key="1">
    <citation type="submission" date="2017-04" db="EMBL/GenBank/DDBJ databases">
        <authorList>
            <person name="Varghese N."/>
            <person name="Submissions S."/>
        </authorList>
    </citation>
    <scope>NUCLEOTIDE SEQUENCE [LARGE SCALE GENOMIC DNA]</scope>
    <source>
        <strain evidence="2">DSM 23072</strain>
    </source>
</reference>
<proteinExistence type="predicted"/>